<name>A0ABP0CH76_9PEZI</name>
<dbReference type="Gene3D" id="2.60.110.10">
    <property type="entry name" value="Thaumatin"/>
    <property type="match status" value="1"/>
</dbReference>
<evidence type="ECO:0000313" key="3">
    <source>
        <dbReference type="EMBL" id="CAK7231433.1"/>
    </source>
</evidence>
<proteinExistence type="predicted"/>
<dbReference type="Pfam" id="PF16483">
    <property type="entry name" value="Glyco_hydro_64"/>
    <property type="match status" value="1"/>
</dbReference>
<evidence type="ECO:0000256" key="1">
    <source>
        <dbReference type="SAM" id="MobiDB-lite"/>
    </source>
</evidence>
<dbReference type="InterPro" id="IPR037176">
    <property type="entry name" value="Osmotin/thaumatin-like_sf"/>
</dbReference>
<feature type="compositionally biased region" description="Low complexity" evidence="1">
    <location>
        <begin position="18"/>
        <end position="38"/>
    </location>
</feature>
<protein>
    <recommendedName>
        <fullName evidence="2">GH64 domain-containing protein</fullName>
    </recommendedName>
</protein>
<dbReference type="InterPro" id="IPR032477">
    <property type="entry name" value="Glyco_hydro_64"/>
</dbReference>
<dbReference type="CDD" id="cd09220">
    <property type="entry name" value="GH64-GluB-like"/>
    <property type="match status" value="1"/>
</dbReference>
<gene>
    <name evidence="3" type="ORF">SBRCBS47491_007928</name>
</gene>
<dbReference type="InterPro" id="IPR042517">
    <property type="entry name" value="Glyco_hydro_64_N_2"/>
</dbReference>
<dbReference type="PANTHER" id="PTHR38165">
    <property type="match status" value="1"/>
</dbReference>
<keyword evidence="4" id="KW-1185">Reference proteome</keyword>
<dbReference type="PROSITE" id="PS52006">
    <property type="entry name" value="GH64"/>
    <property type="match status" value="1"/>
</dbReference>
<dbReference type="InterPro" id="IPR037398">
    <property type="entry name" value="Glyco_hydro_64_fam"/>
</dbReference>
<dbReference type="Gene3D" id="3.30.920.50">
    <property type="entry name" value="Beta-1,3-glucanase, C-terminal domain"/>
    <property type="match status" value="1"/>
</dbReference>
<dbReference type="EMBL" id="CAWUHC010000095">
    <property type="protein sequence ID" value="CAK7231433.1"/>
    <property type="molecule type" value="Genomic_DNA"/>
</dbReference>
<accession>A0ABP0CH76</accession>
<reference evidence="3 4" key="1">
    <citation type="submission" date="2024-01" db="EMBL/GenBank/DDBJ databases">
        <authorList>
            <person name="Allen C."/>
            <person name="Tagirdzhanova G."/>
        </authorList>
    </citation>
    <scope>NUCLEOTIDE SEQUENCE [LARGE SCALE GENOMIC DNA]</scope>
</reference>
<organism evidence="3 4">
    <name type="scientific">Sporothrix bragantina</name>
    <dbReference type="NCBI Taxonomy" id="671064"/>
    <lineage>
        <taxon>Eukaryota</taxon>
        <taxon>Fungi</taxon>
        <taxon>Dikarya</taxon>
        <taxon>Ascomycota</taxon>
        <taxon>Pezizomycotina</taxon>
        <taxon>Sordariomycetes</taxon>
        <taxon>Sordariomycetidae</taxon>
        <taxon>Ophiostomatales</taxon>
        <taxon>Ophiostomataceae</taxon>
        <taxon>Sporothrix</taxon>
    </lineage>
</organism>
<sequence>MATIDDCLRNQRQNGILAAPTDTSASANSSTSQTKNSAFTPAVATAASASTGTPATLQIALQNNTTAANLYAYVTGLDLNNNNAVWMLQSDGVTAYYPANPSANQQPLQANVSIVVGGPGSVRKVTIPQLAGARIWFSQDSPLTFLLNIGANGPGLVEPSVTNPADPNYPLRWDFCEFTYNTTEMFANISYVDFVSIPVALELTSTDGSATQTVAGLPSNGLSTICEALQAQQLVDCAGWDQLVVQITSATAGTSFLRALSPYCGMIMNSSLFANYFDPYVAQVWSKYLSTAVTIDTQASWGTVSGQVDSSANLTFAGVGSFPKPTTGDIFSCSTGAFAAYATNTDEMANIGARLAAALNRSTLLAYSSQPDGTTSASDYYQTTITNHYARIVHAANLDGRGYAFPYDDVAPDGGADQSGAVASGAPALLTVYIGGGGASGAAAAAKARSNPIRLRDMARRGRQLVGGRQHFRRSLPSPPPSSDEEEAALAMRETMSPFLNMAAVDVDEKALLQARDRAMAGTESVDLEKGQMVMTKVDTAAPLAPTTPDLSARFALLLHQALLSLWVAICGLGRSAWALVPRRVAAPVGAFCNRVAASPAVTAASASISSFVSSVVKSAAASAVAAMLIRPLVIRAVLTGAVLLVTYAATAGGSAGASPMLASAVATMTGWVEELTGTQPAAALVE</sequence>
<dbReference type="Proteomes" id="UP001642406">
    <property type="component" value="Unassembled WGS sequence"/>
</dbReference>
<dbReference type="PANTHER" id="PTHR38165:SF1">
    <property type="entry name" value="GLUCANASE B"/>
    <property type="match status" value="1"/>
</dbReference>
<comment type="caution">
    <text evidence="3">The sequence shown here is derived from an EMBL/GenBank/DDBJ whole genome shotgun (WGS) entry which is preliminary data.</text>
</comment>
<feature type="region of interest" description="Disordered" evidence="1">
    <location>
        <begin position="15"/>
        <end position="38"/>
    </location>
</feature>
<feature type="domain" description="GH64" evidence="2">
    <location>
        <begin position="63"/>
        <end position="421"/>
    </location>
</feature>
<evidence type="ECO:0000313" key="4">
    <source>
        <dbReference type="Proteomes" id="UP001642406"/>
    </source>
</evidence>
<evidence type="ECO:0000259" key="2">
    <source>
        <dbReference type="PROSITE" id="PS52006"/>
    </source>
</evidence>
<feature type="region of interest" description="Disordered" evidence="1">
    <location>
        <begin position="467"/>
        <end position="488"/>
    </location>
</feature>